<dbReference type="EMBL" id="JBFDAA010000010">
    <property type="protein sequence ID" value="KAL1124574.1"/>
    <property type="molecule type" value="Genomic_DNA"/>
</dbReference>
<proteinExistence type="predicted"/>
<accession>A0ABD0YZA9</accession>
<dbReference type="Proteomes" id="UP001558652">
    <property type="component" value="Unassembled WGS sequence"/>
</dbReference>
<dbReference type="PANTHER" id="PTHR23030">
    <property type="entry name" value="PCD6 INTERACTING PROTEIN-RELATED"/>
    <property type="match status" value="1"/>
</dbReference>
<keyword evidence="3" id="KW-1185">Reference proteome</keyword>
<dbReference type="InterPro" id="IPR004328">
    <property type="entry name" value="BRO1_dom"/>
</dbReference>
<dbReference type="Gene3D" id="1.20.120.560">
    <property type="entry name" value="alix/aip1 in complex with the ypdl late domain"/>
    <property type="match status" value="1"/>
</dbReference>
<evidence type="ECO:0000259" key="1">
    <source>
        <dbReference type="PROSITE" id="PS51180"/>
    </source>
</evidence>
<reference evidence="2 3" key="1">
    <citation type="submission" date="2024-07" db="EMBL/GenBank/DDBJ databases">
        <title>Chromosome-level genome assembly of the water stick insect Ranatra chinensis (Heteroptera: Nepidae).</title>
        <authorList>
            <person name="Liu X."/>
        </authorList>
    </citation>
    <scope>NUCLEOTIDE SEQUENCE [LARGE SCALE GENOMIC DNA]</scope>
    <source>
        <strain evidence="2">Cailab_2021Rc</strain>
        <tissue evidence="2">Muscle</tissue>
    </source>
</reference>
<comment type="caution">
    <text evidence="2">The sequence shown here is derived from an EMBL/GenBank/DDBJ whole genome shotgun (WGS) entry which is preliminary data.</text>
</comment>
<dbReference type="Pfam" id="PF03097">
    <property type="entry name" value="BRO1"/>
    <property type="match status" value="1"/>
</dbReference>
<dbReference type="PROSITE" id="PS51180">
    <property type="entry name" value="BRO1"/>
    <property type="match status" value="1"/>
</dbReference>
<evidence type="ECO:0000313" key="3">
    <source>
        <dbReference type="Proteomes" id="UP001558652"/>
    </source>
</evidence>
<dbReference type="Gene3D" id="1.25.40.280">
    <property type="entry name" value="alix/aip1 like domains"/>
    <property type="match status" value="1"/>
</dbReference>
<dbReference type="AlphaFoldDB" id="A0ABD0YZA9"/>
<name>A0ABD0YZA9_9HEMI</name>
<organism evidence="2 3">
    <name type="scientific">Ranatra chinensis</name>
    <dbReference type="NCBI Taxonomy" id="642074"/>
    <lineage>
        <taxon>Eukaryota</taxon>
        <taxon>Metazoa</taxon>
        <taxon>Ecdysozoa</taxon>
        <taxon>Arthropoda</taxon>
        <taxon>Hexapoda</taxon>
        <taxon>Insecta</taxon>
        <taxon>Pterygota</taxon>
        <taxon>Neoptera</taxon>
        <taxon>Paraneoptera</taxon>
        <taxon>Hemiptera</taxon>
        <taxon>Heteroptera</taxon>
        <taxon>Panheteroptera</taxon>
        <taxon>Nepomorpha</taxon>
        <taxon>Nepidae</taxon>
        <taxon>Ranatrinae</taxon>
        <taxon>Ranatra</taxon>
    </lineage>
</organism>
<sequence>MQFMYQLCLAQAQECILEKSMTDNRKATINARVAAQIVDYYNMALNALLQGPSEEGSIMDLVSTKLYKMWKKYTRFKATYYGCIALLYQGMQAEEQQKMGERVGYYQAAIDKLSEAIKFSKGVENPEAVAENLTFTRDVVEGKRKAAKNENEFIYHEEVSDIDSLPNVKGAALVKGIPFNVNDPEISGPDIFSRLVPMKAHEASSLYSEEKAKLLRRISGMIDSKDEEVVSFMSSLQLDHIKAHLDSTVLPQTNQINQFFPQDIVDRCAALSAKPEAIPNLIAAMDKLNDAYHDVDAMLKEIMQLIKVPHCLV</sequence>
<dbReference type="PANTHER" id="PTHR23030:SF30">
    <property type="entry name" value="TYROSINE-PROTEIN PHOSPHATASE NON-RECEPTOR TYPE 23"/>
    <property type="match status" value="1"/>
</dbReference>
<protein>
    <recommendedName>
        <fullName evidence="1">BRO1 domain-containing protein</fullName>
    </recommendedName>
</protein>
<dbReference type="SMART" id="SM01041">
    <property type="entry name" value="BRO1"/>
    <property type="match status" value="1"/>
</dbReference>
<gene>
    <name evidence="2" type="ORF">AAG570_001198</name>
</gene>
<feature type="domain" description="BRO1" evidence="1">
    <location>
        <begin position="1"/>
        <end position="229"/>
    </location>
</feature>
<dbReference type="InterPro" id="IPR038499">
    <property type="entry name" value="BRO1_sf"/>
</dbReference>
<evidence type="ECO:0000313" key="2">
    <source>
        <dbReference type="EMBL" id="KAL1124574.1"/>
    </source>
</evidence>